<evidence type="ECO:0000259" key="2">
    <source>
        <dbReference type="PROSITE" id="PS50887"/>
    </source>
</evidence>
<dbReference type="InterPro" id="IPR000160">
    <property type="entry name" value="GGDEF_dom"/>
</dbReference>
<keyword evidence="1" id="KW-0812">Transmembrane</keyword>
<gene>
    <name evidence="3" type="ORF">A2024_04345</name>
</gene>
<evidence type="ECO:0000256" key="1">
    <source>
        <dbReference type="SAM" id="Phobius"/>
    </source>
</evidence>
<reference evidence="3 4" key="1">
    <citation type="journal article" date="2016" name="Nat. Commun.">
        <title>Thousands of microbial genomes shed light on interconnected biogeochemical processes in an aquifer system.</title>
        <authorList>
            <person name="Anantharaman K."/>
            <person name="Brown C.T."/>
            <person name="Hug L.A."/>
            <person name="Sharon I."/>
            <person name="Castelle C.J."/>
            <person name="Probst A.J."/>
            <person name="Thomas B.C."/>
            <person name="Singh A."/>
            <person name="Wilkins M.J."/>
            <person name="Karaoz U."/>
            <person name="Brodie E.L."/>
            <person name="Williams K.H."/>
            <person name="Hubbard S.S."/>
            <person name="Banfield J.F."/>
        </authorList>
    </citation>
    <scope>NUCLEOTIDE SEQUENCE [LARGE SCALE GENOMIC DNA]</scope>
</reference>
<dbReference type="PANTHER" id="PTHR46663">
    <property type="entry name" value="DIGUANYLATE CYCLASE DGCT-RELATED"/>
    <property type="match status" value="1"/>
</dbReference>
<dbReference type="InterPro" id="IPR029787">
    <property type="entry name" value="Nucleotide_cyclase"/>
</dbReference>
<dbReference type="EMBL" id="MFFM01000034">
    <property type="protein sequence ID" value="OGF12220.1"/>
    <property type="molecule type" value="Genomic_DNA"/>
</dbReference>
<dbReference type="CDD" id="cd01949">
    <property type="entry name" value="GGDEF"/>
    <property type="match status" value="1"/>
</dbReference>
<evidence type="ECO:0000313" key="4">
    <source>
        <dbReference type="Proteomes" id="UP000177230"/>
    </source>
</evidence>
<dbReference type="AlphaFoldDB" id="A0A1F5RCM5"/>
<dbReference type="Proteomes" id="UP000177230">
    <property type="component" value="Unassembled WGS sequence"/>
</dbReference>
<protein>
    <recommendedName>
        <fullName evidence="2">GGDEF domain-containing protein</fullName>
    </recommendedName>
</protein>
<feature type="transmembrane region" description="Helical" evidence="1">
    <location>
        <begin position="45"/>
        <end position="73"/>
    </location>
</feature>
<sequence>MKRLFNIIDGLPKPWVIVASFLMVVLLGLVDHWTGPLWAFSAFDWFPVALAAWFIGLGWGLAVALTGAAVWLIADITGVSNYSHPMMPLWNTAARLTAFLVMAYALSALRRTLGSERHLARNDFLTDAANSRCFSEAAERAIEQAKRDGTRIALAYIDLDNFKGINDTFGHSVGDQLLKLVAEIIKKNLRDGDLVARLGGDEFGVLLPMATEDSVLAVMERMREHFMAEVKTRKWPVSFSMGLVLFKKLPDNVDEMIKQADNLMYTVKGSGKNGIKFIVYQ</sequence>
<feature type="transmembrane region" description="Helical" evidence="1">
    <location>
        <begin position="93"/>
        <end position="109"/>
    </location>
</feature>
<organism evidence="3 4">
    <name type="scientific">Candidatus Edwardsbacteria bacterium GWF2_54_11</name>
    <dbReference type="NCBI Taxonomy" id="1817851"/>
    <lineage>
        <taxon>Bacteria</taxon>
        <taxon>Candidatus Edwardsiibacteriota</taxon>
    </lineage>
</organism>
<dbReference type="SMART" id="SM00267">
    <property type="entry name" value="GGDEF"/>
    <property type="match status" value="1"/>
</dbReference>
<keyword evidence="1" id="KW-0472">Membrane</keyword>
<dbReference type="Pfam" id="PF00990">
    <property type="entry name" value="GGDEF"/>
    <property type="match status" value="1"/>
</dbReference>
<dbReference type="InterPro" id="IPR052163">
    <property type="entry name" value="DGC-Regulatory_Protein"/>
</dbReference>
<dbReference type="FunFam" id="3.30.70.270:FF:000001">
    <property type="entry name" value="Diguanylate cyclase domain protein"/>
    <property type="match status" value="1"/>
</dbReference>
<dbReference type="PANTHER" id="PTHR46663:SF4">
    <property type="entry name" value="DIGUANYLATE CYCLASE DGCT-RELATED"/>
    <property type="match status" value="1"/>
</dbReference>
<evidence type="ECO:0000313" key="3">
    <source>
        <dbReference type="EMBL" id="OGF12220.1"/>
    </source>
</evidence>
<comment type="caution">
    <text evidence="3">The sequence shown here is derived from an EMBL/GenBank/DDBJ whole genome shotgun (WGS) entry which is preliminary data.</text>
</comment>
<accession>A0A1F5RCM5</accession>
<feature type="transmembrane region" description="Helical" evidence="1">
    <location>
        <begin position="15"/>
        <end position="33"/>
    </location>
</feature>
<dbReference type="InterPro" id="IPR043128">
    <property type="entry name" value="Rev_trsase/Diguanyl_cyclase"/>
</dbReference>
<name>A0A1F5RCM5_9BACT</name>
<keyword evidence="1" id="KW-1133">Transmembrane helix</keyword>
<proteinExistence type="predicted"/>
<dbReference type="PROSITE" id="PS50887">
    <property type="entry name" value="GGDEF"/>
    <property type="match status" value="1"/>
</dbReference>
<feature type="domain" description="GGDEF" evidence="2">
    <location>
        <begin position="150"/>
        <end position="280"/>
    </location>
</feature>
<dbReference type="NCBIfam" id="TIGR00254">
    <property type="entry name" value="GGDEF"/>
    <property type="match status" value="1"/>
</dbReference>
<dbReference type="SUPFAM" id="SSF55073">
    <property type="entry name" value="Nucleotide cyclase"/>
    <property type="match status" value="1"/>
</dbReference>
<dbReference type="Gene3D" id="3.30.70.270">
    <property type="match status" value="1"/>
</dbReference>